<dbReference type="AlphaFoldDB" id="Q3USU8"/>
<reference evidence="1" key="5">
    <citation type="journal article" date="2002" name="Nature">
        <title>Analysis of the mouse transcriptome based on functional annotation of 60,770 full-length cDNAs.</title>
        <authorList>
            <consortium name="The FANTOM Consortium and the RIKEN Genome Exploration Research Group Phase I and II Team"/>
        </authorList>
    </citation>
    <scope>NUCLEOTIDE SEQUENCE</scope>
    <source>
        <strain evidence="1">C57BL/6J</strain>
        <tissue evidence="1">Corpora quadrigemina</tissue>
    </source>
</reference>
<proteinExistence type="evidence at transcript level"/>
<organism evidence="1">
    <name type="scientific">Mus musculus</name>
    <name type="common">Mouse</name>
    <dbReference type="NCBI Taxonomy" id="10090"/>
    <lineage>
        <taxon>Eukaryota</taxon>
        <taxon>Metazoa</taxon>
        <taxon>Chordata</taxon>
        <taxon>Craniata</taxon>
        <taxon>Vertebrata</taxon>
        <taxon>Euteleostomi</taxon>
        <taxon>Mammalia</taxon>
        <taxon>Eutheria</taxon>
        <taxon>Euarchontoglires</taxon>
        <taxon>Glires</taxon>
        <taxon>Rodentia</taxon>
        <taxon>Myomorpha</taxon>
        <taxon>Muroidea</taxon>
        <taxon>Muridae</taxon>
        <taxon>Murinae</taxon>
        <taxon>Mus</taxon>
        <taxon>Mus</taxon>
    </lineage>
</organism>
<evidence type="ECO:0000313" key="1">
    <source>
        <dbReference type="EMBL" id="BAE24232.1"/>
    </source>
</evidence>
<dbReference type="AGR" id="MGI:3704213"/>
<name>Q3USU8_MOUSE</name>
<reference evidence="1" key="3">
    <citation type="journal article" date="2000" name="Genome Res.">
        <title>RIKEN integrated sequence analysis (RISA) system--384-format sequencing pipeline with 384 multicapillary sequencer.</title>
        <authorList>
            <person name="Shibata K."/>
            <person name="Itoh M."/>
            <person name="Aizawa K."/>
            <person name="Nagaoka S."/>
            <person name="Sasaki N."/>
            <person name="Carninci P."/>
            <person name="Konno H."/>
            <person name="Akiyama J."/>
            <person name="Nishi K."/>
            <person name="Kitsunai T."/>
            <person name="Tashiro H."/>
            <person name="Itoh M."/>
            <person name="Sumi N."/>
            <person name="Ishii Y."/>
            <person name="Nakamura S."/>
            <person name="Hazama M."/>
            <person name="Nishine T."/>
            <person name="Harada A."/>
            <person name="Yamamoto R."/>
            <person name="Matsumoto H."/>
            <person name="Sakaguchi S."/>
            <person name="Ikegami T."/>
            <person name="Kashiwagi K."/>
            <person name="Fujiwake S."/>
            <person name="Inoue K."/>
            <person name="Togawa Y."/>
            <person name="Izawa M."/>
            <person name="Ohara E."/>
            <person name="Watahiki M."/>
            <person name="Yoneda Y."/>
            <person name="Ishikawa T."/>
            <person name="Ozawa K."/>
            <person name="Tanaka T."/>
            <person name="Matsuura S."/>
            <person name="Kawai J."/>
            <person name="Okazaki Y."/>
            <person name="Muramatsu M."/>
            <person name="Inoue Y."/>
            <person name="Kira A."/>
            <person name="Hayashizaki Y."/>
        </authorList>
    </citation>
    <scope>NUCLEOTIDE SEQUENCE</scope>
    <source>
        <strain evidence="1">C57BL/6J</strain>
        <tissue evidence="1">Corpora quadrigemina</tissue>
    </source>
</reference>
<reference evidence="1" key="4">
    <citation type="journal article" date="2001" name="Nature">
        <title>Functional annotation of a full-length mouse cDNA collection.</title>
        <authorList>
            <consortium name="The RIKEN Genome Exploration Research Group Phase II Team and the FANTOM Consortium"/>
        </authorList>
    </citation>
    <scope>NUCLEOTIDE SEQUENCE</scope>
    <source>
        <strain evidence="1">C57BL/6J</strain>
        <tissue evidence="1">Corpora quadrigemina</tissue>
    </source>
</reference>
<gene>
    <name evidence="2" type="primary">B230207O21Rik</name>
    <name evidence="2" type="synonym">Mccc1</name>
</gene>
<reference evidence="1" key="6">
    <citation type="submission" date="2004-03" db="EMBL/GenBank/DDBJ databases">
        <authorList>
            <person name="Arakawa T."/>
            <person name="Carninci P."/>
            <person name="Fukuda S."/>
            <person name="Hashizume W."/>
            <person name="Hayashida K."/>
            <person name="Hori F."/>
            <person name="Iida J."/>
            <person name="Imamura K."/>
            <person name="Imotani K."/>
            <person name="Itoh M."/>
            <person name="Kanagawa S."/>
            <person name="Kawai J."/>
            <person name="Kojima M."/>
            <person name="Konno H."/>
            <person name="Murata M."/>
            <person name="Nakamura M."/>
            <person name="Ninomiya N."/>
            <person name="Nishiyori H."/>
            <person name="Nomura K."/>
            <person name="Ohno M."/>
            <person name="Sakazume N."/>
            <person name="Sano H."/>
            <person name="Sasaki D."/>
            <person name="Shibata K."/>
            <person name="Shiraki T."/>
            <person name="Tagami M."/>
            <person name="Tagami Y."/>
            <person name="Waki K."/>
            <person name="Watahiki A."/>
            <person name="Muramatsu M."/>
            <person name="Hayashizaki Y."/>
        </authorList>
    </citation>
    <scope>NUCLEOTIDE SEQUENCE</scope>
    <source>
        <strain evidence="1">C57BL/6J</strain>
        <tissue evidence="1">Corpora quadrigemina</tissue>
    </source>
</reference>
<reference evidence="1" key="1">
    <citation type="journal article" date="1999" name="Methods Enzymol.">
        <title>High-efficiency full-length cDNA cloning.</title>
        <authorList>
            <person name="Carninci P."/>
            <person name="Hayashizaki Y."/>
        </authorList>
    </citation>
    <scope>NUCLEOTIDE SEQUENCE</scope>
    <source>
        <strain evidence="1">C57BL/6J</strain>
        <tissue evidence="1">Corpora quadrigemina</tissue>
    </source>
</reference>
<sequence>MRYRRNERLQRPISAMLGIHGASAYVYTCDICTYAYVLRIYECFFYNRHTHKKERQKEKPPKHLQKIISPWRLERQERHRNRSAFLAESENTAREERRARYLECGV</sequence>
<dbReference type="MGI" id="MGI:3704213">
    <property type="gene designation" value="B230207O21Rik"/>
</dbReference>
<dbReference type="EMBL" id="AK140083">
    <property type="protein sequence ID" value="BAE24232.1"/>
    <property type="molecule type" value="mRNA"/>
</dbReference>
<reference evidence="1" key="8">
    <citation type="journal article" date="2005" name="Science">
        <title>Antisense Transcription in the Mammalian Transcriptome.</title>
        <authorList>
            <consortium name="RIKEN Genome Exploration Research Group and Genome Science Group (Genome Network Project Core Group) and the FANTOM Consortium"/>
        </authorList>
    </citation>
    <scope>NUCLEOTIDE SEQUENCE</scope>
    <source>
        <strain evidence="1">C57BL/6J</strain>
        <tissue evidence="1">Corpora quadrigemina</tissue>
    </source>
</reference>
<reference evidence="1" key="7">
    <citation type="journal article" date="2005" name="Science">
        <title>The Transcriptional Landscape of the Mammalian Genome.</title>
        <authorList>
            <consortium name="The FANTOM Consortium"/>
            <consortium name="Riken Genome Exploration Research Group and Genome Science Group (Genome Network Project Core Group)"/>
        </authorList>
    </citation>
    <scope>NUCLEOTIDE SEQUENCE</scope>
    <source>
        <strain evidence="1">C57BL/6J</strain>
        <tissue evidence="1">Corpora quadrigemina</tissue>
    </source>
</reference>
<accession>Q3USU8</accession>
<evidence type="ECO:0000313" key="2">
    <source>
        <dbReference type="MGI" id="MGI:3704213"/>
    </source>
</evidence>
<reference evidence="1" key="2">
    <citation type="journal article" date="2000" name="Genome Res.">
        <title>Normalization and subtraction of cap-trapper-selected cDNAs to prepare full-length cDNA libraries for rapid discovery of new genes.</title>
        <authorList>
            <person name="Carninci P."/>
            <person name="Shibata Y."/>
            <person name="Hayatsu N."/>
            <person name="Sugahara Y."/>
            <person name="Shibata K."/>
            <person name="Itoh M."/>
            <person name="Konno H."/>
            <person name="Okazaki Y."/>
            <person name="Muramatsu M."/>
            <person name="Hayashizaki Y."/>
        </authorList>
    </citation>
    <scope>NUCLEOTIDE SEQUENCE</scope>
    <source>
        <strain evidence="1">C57BL/6J</strain>
        <tissue evidence="1">Corpora quadrigemina</tissue>
    </source>
</reference>
<protein>
    <submittedName>
        <fullName evidence="1">Uncharacterized protein</fullName>
    </submittedName>
</protein>